<comment type="catalytic activity">
    <reaction evidence="8 10">
        <text>dITP + H2O = dIMP + diphosphate + H(+)</text>
        <dbReference type="Rhea" id="RHEA:28342"/>
        <dbReference type="ChEBI" id="CHEBI:15377"/>
        <dbReference type="ChEBI" id="CHEBI:15378"/>
        <dbReference type="ChEBI" id="CHEBI:33019"/>
        <dbReference type="ChEBI" id="CHEBI:61194"/>
        <dbReference type="ChEBI" id="CHEBI:61382"/>
        <dbReference type="EC" id="3.6.1.66"/>
    </reaction>
</comment>
<comment type="similarity">
    <text evidence="1 10 11">Belongs to the HAM1 NTPase family.</text>
</comment>
<keyword evidence="4 10" id="KW-0547">Nucleotide-binding</keyword>
<dbReference type="EMBL" id="AMSD01000002">
    <property type="protein sequence ID" value="EPE37258.1"/>
    <property type="molecule type" value="Genomic_DNA"/>
</dbReference>
<dbReference type="SUPFAM" id="SSF52972">
    <property type="entry name" value="ITPase-like"/>
    <property type="match status" value="1"/>
</dbReference>
<dbReference type="PANTHER" id="PTHR11067:SF9">
    <property type="entry name" value="INOSINE TRIPHOSPHATE PYROPHOSPHATASE"/>
    <property type="match status" value="1"/>
</dbReference>
<organism evidence="12 13">
    <name type="scientific">Candidatus Photodesmus katoptron Akat1</name>
    <dbReference type="NCBI Taxonomy" id="1236703"/>
    <lineage>
        <taxon>Bacteria</taxon>
        <taxon>Pseudomonadati</taxon>
        <taxon>Pseudomonadota</taxon>
        <taxon>Gammaproteobacteria</taxon>
        <taxon>Vibrionales</taxon>
        <taxon>Vibrionaceae</taxon>
        <taxon>Candidatus Photodesmus</taxon>
    </lineage>
</organism>
<dbReference type="GO" id="GO:0035870">
    <property type="term" value="F:dITP diphosphatase activity"/>
    <property type="evidence" value="ECO:0007669"/>
    <property type="project" value="UniProtKB-UniRule"/>
</dbReference>
<dbReference type="STRING" id="28176.CF66_7024"/>
<keyword evidence="13" id="KW-1185">Reference proteome</keyword>
<dbReference type="eggNOG" id="COG0127">
    <property type="taxonomic scope" value="Bacteria"/>
</dbReference>
<evidence type="ECO:0000256" key="5">
    <source>
        <dbReference type="ARBA" id="ARBA00022801"/>
    </source>
</evidence>
<feature type="binding site" evidence="10">
    <location>
        <position position="177"/>
    </location>
    <ligand>
        <name>substrate</name>
    </ligand>
</feature>
<dbReference type="EC" id="3.6.1.66" evidence="10"/>
<dbReference type="NCBIfam" id="TIGR00042">
    <property type="entry name" value="RdgB/HAM1 family non-canonical purine NTP pyrophosphatase"/>
    <property type="match status" value="1"/>
</dbReference>
<feature type="binding site" evidence="10">
    <location>
        <begin position="154"/>
        <end position="157"/>
    </location>
    <ligand>
        <name>substrate</name>
    </ligand>
</feature>
<evidence type="ECO:0000256" key="3">
    <source>
        <dbReference type="ARBA" id="ARBA00022723"/>
    </source>
</evidence>
<name>S3EGG8_9GAMM</name>
<comment type="caution">
    <text evidence="12">The sequence shown here is derived from an EMBL/GenBank/DDBJ whole genome shotgun (WGS) entry which is preliminary data.</text>
</comment>
<dbReference type="HAMAP" id="MF_01405">
    <property type="entry name" value="Non_canon_purine_NTPase"/>
    <property type="match status" value="1"/>
</dbReference>
<reference evidence="12 13" key="1">
    <citation type="journal article" date="2014" name="Environ. Microbiol.">
        <title>Genomic signatures of obligate host dependence in the luminous bacterial symbiont of a vertebrate.</title>
        <authorList>
            <person name="Hendry T.A."/>
            <person name="de Wet J.R."/>
            <person name="Dunlap P.V."/>
        </authorList>
    </citation>
    <scope>NUCLEOTIDE SEQUENCE [LARGE SCALE GENOMIC DNA]</scope>
    <source>
        <strain evidence="12 13">Akat1</strain>
    </source>
</reference>
<feature type="binding site" evidence="10">
    <location>
        <position position="69"/>
    </location>
    <ligand>
        <name>Mg(2+)</name>
        <dbReference type="ChEBI" id="CHEBI:18420"/>
    </ligand>
</feature>
<keyword evidence="3 10" id="KW-0479">Metal-binding</keyword>
<dbReference type="RefSeq" id="WP_016503890.1">
    <property type="nucleotide sequence ID" value="NZ_AMSD01000002.1"/>
</dbReference>
<dbReference type="GO" id="GO:0036222">
    <property type="term" value="F:XTP diphosphatase activity"/>
    <property type="evidence" value="ECO:0007669"/>
    <property type="project" value="UniProtKB-UniRule"/>
</dbReference>
<comment type="catalytic activity">
    <reaction evidence="10">
        <text>ITP + H2O = IMP + diphosphate + H(+)</text>
        <dbReference type="Rhea" id="RHEA:29399"/>
        <dbReference type="ChEBI" id="CHEBI:15377"/>
        <dbReference type="ChEBI" id="CHEBI:15378"/>
        <dbReference type="ChEBI" id="CHEBI:33019"/>
        <dbReference type="ChEBI" id="CHEBI:58053"/>
        <dbReference type="ChEBI" id="CHEBI:61402"/>
        <dbReference type="EC" id="3.6.1.66"/>
    </reaction>
</comment>
<dbReference type="GO" id="GO:0017111">
    <property type="term" value="F:ribonucleoside triphosphate phosphatase activity"/>
    <property type="evidence" value="ECO:0007669"/>
    <property type="project" value="InterPro"/>
</dbReference>
<dbReference type="PANTHER" id="PTHR11067">
    <property type="entry name" value="INOSINE TRIPHOSPHATE PYROPHOSPHATASE/HAM1 PROTEIN"/>
    <property type="match status" value="1"/>
</dbReference>
<evidence type="ECO:0000256" key="8">
    <source>
        <dbReference type="ARBA" id="ARBA00051875"/>
    </source>
</evidence>
<dbReference type="CDD" id="cd00515">
    <property type="entry name" value="HAM1"/>
    <property type="match status" value="1"/>
</dbReference>
<accession>S3EGG8</accession>
<comment type="catalytic activity">
    <reaction evidence="9 10">
        <text>XTP + H2O = XMP + diphosphate + H(+)</text>
        <dbReference type="Rhea" id="RHEA:28610"/>
        <dbReference type="ChEBI" id="CHEBI:15377"/>
        <dbReference type="ChEBI" id="CHEBI:15378"/>
        <dbReference type="ChEBI" id="CHEBI:33019"/>
        <dbReference type="ChEBI" id="CHEBI:57464"/>
        <dbReference type="ChEBI" id="CHEBI:61314"/>
        <dbReference type="EC" id="3.6.1.66"/>
    </reaction>
</comment>
<evidence type="ECO:0000256" key="6">
    <source>
        <dbReference type="ARBA" id="ARBA00022842"/>
    </source>
</evidence>
<evidence type="ECO:0000256" key="7">
    <source>
        <dbReference type="ARBA" id="ARBA00023080"/>
    </source>
</evidence>
<dbReference type="Proteomes" id="UP000053688">
    <property type="component" value="Unassembled WGS sequence"/>
</dbReference>
<keyword evidence="6 10" id="KW-0460">Magnesium</keyword>
<evidence type="ECO:0000313" key="12">
    <source>
        <dbReference type="EMBL" id="EPE37258.1"/>
    </source>
</evidence>
<dbReference type="Pfam" id="PF01725">
    <property type="entry name" value="Ham1p_like"/>
    <property type="match status" value="1"/>
</dbReference>
<dbReference type="GO" id="GO:0005829">
    <property type="term" value="C:cytosol"/>
    <property type="evidence" value="ECO:0007669"/>
    <property type="project" value="TreeGrafter"/>
</dbReference>
<evidence type="ECO:0000313" key="13">
    <source>
        <dbReference type="Proteomes" id="UP000053688"/>
    </source>
</evidence>
<dbReference type="GO" id="GO:0036220">
    <property type="term" value="F:ITP diphosphatase activity"/>
    <property type="evidence" value="ECO:0007669"/>
    <property type="project" value="UniProtKB-UniRule"/>
</dbReference>
<dbReference type="GO" id="GO:0046872">
    <property type="term" value="F:metal ion binding"/>
    <property type="evidence" value="ECO:0007669"/>
    <property type="project" value="UniProtKB-KW"/>
</dbReference>
<keyword evidence="7 10" id="KW-0546">Nucleotide metabolism</keyword>
<dbReference type="InterPro" id="IPR002637">
    <property type="entry name" value="RdgB/HAM1"/>
</dbReference>
<dbReference type="InterPro" id="IPR029001">
    <property type="entry name" value="ITPase-like_fam"/>
</dbReference>
<evidence type="ECO:0000256" key="11">
    <source>
        <dbReference type="RuleBase" id="RU003781"/>
    </source>
</evidence>
<feature type="binding site" evidence="10">
    <location>
        <begin position="8"/>
        <end position="13"/>
    </location>
    <ligand>
        <name>substrate</name>
    </ligand>
</feature>
<evidence type="ECO:0000256" key="4">
    <source>
        <dbReference type="ARBA" id="ARBA00022741"/>
    </source>
</evidence>
<evidence type="ECO:0000256" key="2">
    <source>
        <dbReference type="ARBA" id="ARBA00011738"/>
    </source>
</evidence>
<evidence type="ECO:0000256" key="1">
    <source>
        <dbReference type="ARBA" id="ARBA00008023"/>
    </source>
</evidence>
<dbReference type="GO" id="GO:0009146">
    <property type="term" value="P:purine nucleoside triphosphate catabolic process"/>
    <property type="evidence" value="ECO:0007669"/>
    <property type="project" value="UniProtKB-UniRule"/>
</dbReference>
<dbReference type="InterPro" id="IPR020922">
    <property type="entry name" value="dITP/XTP_pyrophosphatase"/>
</dbReference>
<comment type="subunit">
    <text evidence="2 10">Homodimer.</text>
</comment>
<feature type="binding site" evidence="10">
    <location>
        <begin position="182"/>
        <end position="183"/>
    </location>
    <ligand>
        <name>substrate</name>
    </ligand>
</feature>
<evidence type="ECO:0000256" key="9">
    <source>
        <dbReference type="ARBA" id="ARBA00052017"/>
    </source>
</evidence>
<proteinExistence type="inferred from homology"/>
<comment type="cofactor">
    <cofactor evidence="10">
        <name>Mg(2+)</name>
        <dbReference type="ChEBI" id="CHEBI:18420"/>
    </cofactor>
    <text evidence="10">Binds 1 Mg(2+) ion per subunit.</text>
</comment>
<dbReference type="AlphaFoldDB" id="S3EGG8"/>
<dbReference type="Gene3D" id="3.90.950.10">
    <property type="match status" value="1"/>
</dbReference>
<evidence type="ECO:0000256" key="10">
    <source>
        <dbReference type="HAMAP-Rule" id="MF_01405"/>
    </source>
</evidence>
<dbReference type="GO" id="GO:0009117">
    <property type="term" value="P:nucleotide metabolic process"/>
    <property type="evidence" value="ECO:0007669"/>
    <property type="project" value="UniProtKB-KW"/>
</dbReference>
<feature type="active site" description="Proton acceptor" evidence="10">
    <location>
        <position position="69"/>
    </location>
</feature>
<comment type="function">
    <text evidence="10">Pyrophosphatase that catalyzes the hydrolysis of nucleoside triphosphates to their monophosphate derivatives, with a high preference for the non-canonical purine nucleotides XTP (xanthosine triphosphate), dITP (deoxyinosine triphosphate) and ITP. Seems to function as a house-cleaning enzyme that removes non-canonical purine nucleotides from the nucleotide pool, thus preventing their incorporation into DNA/RNA and avoiding chromosomal lesions.</text>
</comment>
<sequence>MNKIVLATENQNKIYELIDSLNTFGFDAISQSKYNISKAEETGTTFIENAIIKARHASKATNLPAIADDSGLEVDCLKGAPGIYSSRYSGKNSEDKENVLKLLKAMKNIPEHKRTARFHCILLFLRHADDPAPIFCHGIWEGMILKQAQGENGFGYDPIFFIPEENCTSAELKLNKKNQLSHRGQALKKLLLAFTKKYHVKNSKKIS</sequence>
<feature type="binding site" evidence="10">
    <location>
        <position position="70"/>
    </location>
    <ligand>
        <name>substrate</name>
    </ligand>
</feature>
<dbReference type="FunFam" id="3.90.950.10:FF:000001">
    <property type="entry name" value="dITP/XTP pyrophosphatase"/>
    <property type="match status" value="1"/>
</dbReference>
<keyword evidence="5 10" id="KW-0378">Hydrolase</keyword>
<protein>
    <recommendedName>
        <fullName evidence="10">dITP/XTP pyrophosphatase</fullName>
        <ecNumber evidence="10">3.6.1.66</ecNumber>
    </recommendedName>
    <alternativeName>
        <fullName evidence="10">Non-canonical purine NTP pyrophosphatase</fullName>
    </alternativeName>
    <alternativeName>
        <fullName evidence="10">Non-standard purine NTP pyrophosphatase</fullName>
    </alternativeName>
    <alternativeName>
        <fullName evidence="10">Nucleoside-triphosphate diphosphatase</fullName>
    </alternativeName>
    <alternativeName>
        <fullName evidence="10">Nucleoside-triphosphate pyrophosphatase</fullName>
        <shortName evidence="10">NTPase</shortName>
    </alternativeName>
</protein>
<dbReference type="PATRIC" id="fig|1236703.3.peg.564"/>
<gene>
    <name evidence="12" type="primary">rdgB</name>
    <name evidence="12" type="ORF">O1U_0558</name>
</gene>
<dbReference type="GO" id="GO:0000166">
    <property type="term" value="F:nucleotide binding"/>
    <property type="evidence" value="ECO:0007669"/>
    <property type="project" value="UniProtKB-KW"/>
</dbReference>
<feature type="binding site" evidence="10">
    <location>
        <position position="40"/>
    </location>
    <ligand>
        <name>Mg(2+)</name>
        <dbReference type="ChEBI" id="CHEBI:18420"/>
    </ligand>
</feature>